<accession>A0ABX3A1X3</accession>
<keyword evidence="1" id="KW-0812">Transmembrane</keyword>
<evidence type="ECO:0000313" key="3">
    <source>
        <dbReference type="Proteomes" id="UP000094329"/>
    </source>
</evidence>
<sequence>MKKLSLQQNISYLICIVITVLIAIAIKPSYPQTPRGIVLPATSQHFAPTQADQVQLVNYMPNGTKVGDINIEMHLTSTEAANIKAAMTKVEAYAKKLAAKSGANIVAVTGGGVAASPQPLTALVFRGIAIRN</sequence>
<dbReference type="RefSeq" id="WP_069311463.1">
    <property type="nucleotide sequence ID" value="NZ_MDTU01000001.1"/>
</dbReference>
<dbReference type="EMBL" id="MDTU01000001">
    <property type="protein sequence ID" value="ODN41661.1"/>
    <property type="molecule type" value="Genomic_DNA"/>
</dbReference>
<reference evidence="2 3" key="1">
    <citation type="submission" date="2016-08" db="EMBL/GenBank/DDBJ databases">
        <title>Draft genome sequence of Candidatus Piscirickettsia litoralis, from seawater.</title>
        <authorList>
            <person name="Wan X."/>
            <person name="Lee A.J."/>
            <person name="Hou S."/>
            <person name="Donachie S.P."/>
        </authorList>
    </citation>
    <scope>NUCLEOTIDE SEQUENCE [LARGE SCALE GENOMIC DNA]</scope>
    <source>
        <strain evidence="2 3">Y2</strain>
    </source>
</reference>
<gene>
    <name evidence="2" type="ORF">BGC07_00020</name>
</gene>
<organism evidence="2 3">
    <name type="scientific">Piscirickettsia litoralis</name>
    <dbReference type="NCBI Taxonomy" id="1891921"/>
    <lineage>
        <taxon>Bacteria</taxon>
        <taxon>Pseudomonadati</taxon>
        <taxon>Pseudomonadota</taxon>
        <taxon>Gammaproteobacteria</taxon>
        <taxon>Thiotrichales</taxon>
        <taxon>Piscirickettsiaceae</taxon>
        <taxon>Piscirickettsia</taxon>
    </lineage>
</organism>
<keyword evidence="1" id="KW-1133">Transmembrane helix</keyword>
<name>A0ABX3A1X3_9GAMM</name>
<evidence type="ECO:0000256" key="1">
    <source>
        <dbReference type="SAM" id="Phobius"/>
    </source>
</evidence>
<protein>
    <submittedName>
        <fullName evidence="2">Uncharacterized protein</fullName>
    </submittedName>
</protein>
<feature type="transmembrane region" description="Helical" evidence="1">
    <location>
        <begin position="12"/>
        <end position="30"/>
    </location>
</feature>
<comment type="caution">
    <text evidence="2">The sequence shown here is derived from an EMBL/GenBank/DDBJ whole genome shotgun (WGS) entry which is preliminary data.</text>
</comment>
<dbReference type="Proteomes" id="UP000094329">
    <property type="component" value="Unassembled WGS sequence"/>
</dbReference>
<proteinExistence type="predicted"/>
<keyword evidence="1" id="KW-0472">Membrane</keyword>
<keyword evidence="3" id="KW-1185">Reference proteome</keyword>
<evidence type="ECO:0000313" key="2">
    <source>
        <dbReference type="EMBL" id="ODN41661.1"/>
    </source>
</evidence>